<keyword evidence="7" id="KW-0285">Flavoprotein</keyword>
<feature type="domain" description="Glucose-methanol-choline oxidoreductase N-terminal" evidence="14">
    <location>
        <begin position="268"/>
        <end position="319"/>
    </location>
</feature>
<dbReference type="PANTHER" id="PTHR42784:SF1">
    <property type="entry name" value="PYRANOSE 2-OXIDASE"/>
    <property type="match status" value="1"/>
</dbReference>
<dbReference type="Pfam" id="PF05199">
    <property type="entry name" value="GMC_oxred_C"/>
    <property type="match status" value="1"/>
</dbReference>
<keyword evidence="8" id="KW-0274">FAD</keyword>
<dbReference type="InterPro" id="IPR012814">
    <property type="entry name" value="P2OX"/>
</dbReference>
<keyword evidence="17" id="KW-1185">Reference proteome</keyword>
<dbReference type="InParanoid" id="A0A165D7S9"/>
<evidence type="ECO:0000256" key="8">
    <source>
        <dbReference type="ARBA" id="ARBA00022827"/>
    </source>
</evidence>
<evidence type="ECO:0000256" key="12">
    <source>
        <dbReference type="ARBA" id="ARBA00031330"/>
    </source>
</evidence>
<dbReference type="GO" id="GO:0050233">
    <property type="term" value="F:pyranose oxidase activity"/>
    <property type="evidence" value="ECO:0007669"/>
    <property type="project" value="UniProtKB-EC"/>
</dbReference>
<evidence type="ECO:0000256" key="10">
    <source>
        <dbReference type="ARBA" id="ARBA00030508"/>
    </source>
</evidence>
<evidence type="ECO:0000313" key="16">
    <source>
        <dbReference type="EMBL" id="KZV83963.1"/>
    </source>
</evidence>
<dbReference type="InterPro" id="IPR051473">
    <property type="entry name" value="P2Ox-like"/>
</dbReference>
<gene>
    <name evidence="16" type="ORF">EXIGLDRAFT_777051</name>
</gene>
<dbReference type="SUPFAM" id="SSF51905">
    <property type="entry name" value="FAD/NAD(P)-binding domain"/>
    <property type="match status" value="1"/>
</dbReference>
<dbReference type="EC" id="1.1.3.10" evidence="5"/>
<dbReference type="Pfam" id="PF00732">
    <property type="entry name" value="GMC_oxred_N"/>
    <property type="match status" value="1"/>
</dbReference>
<evidence type="ECO:0000256" key="13">
    <source>
        <dbReference type="SAM" id="MobiDB-lite"/>
    </source>
</evidence>
<dbReference type="GO" id="GO:0050660">
    <property type="term" value="F:flavin adenine dinucleotide binding"/>
    <property type="evidence" value="ECO:0007669"/>
    <property type="project" value="InterPro"/>
</dbReference>
<dbReference type="STRING" id="1314781.A0A165D7S9"/>
<evidence type="ECO:0000259" key="15">
    <source>
        <dbReference type="Pfam" id="PF05199"/>
    </source>
</evidence>
<name>A0A165D7S9_EXIGL</name>
<comment type="subunit">
    <text evidence="4">Homotetramer.</text>
</comment>
<dbReference type="InterPro" id="IPR036188">
    <property type="entry name" value="FAD/NAD-bd_sf"/>
</dbReference>
<evidence type="ECO:0000256" key="4">
    <source>
        <dbReference type="ARBA" id="ARBA00011881"/>
    </source>
</evidence>
<dbReference type="InterPro" id="IPR007867">
    <property type="entry name" value="GMC_OxRtase_C"/>
</dbReference>
<evidence type="ECO:0000256" key="9">
    <source>
        <dbReference type="ARBA" id="ARBA00023002"/>
    </source>
</evidence>
<evidence type="ECO:0000256" key="6">
    <source>
        <dbReference type="ARBA" id="ARBA00016408"/>
    </source>
</evidence>
<dbReference type="NCBIfam" id="TIGR02462">
    <property type="entry name" value="pyranose_ox"/>
    <property type="match status" value="1"/>
</dbReference>
<proteinExistence type="inferred from homology"/>
<comment type="similarity">
    <text evidence="3">Belongs to the GMC oxidoreductase family.</text>
</comment>
<dbReference type="SUPFAM" id="SSF54373">
    <property type="entry name" value="FAD-linked reductases, C-terminal domain"/>
    <property type="match status" value="1"/>
</dbReference>
<dbReference type="InterPro" id="IPR000172">
    <property type="entry name" value="GMC_OxRdtase_N"/>
</dbReference>
<comment type="cofactor">
    <cofactor evidence="2">
        <name>FAD</name>
        <dbReference type="ChEBI" id="CHEBI:57692"/>
    </cofactor>
</comment>
<evidence type="ECO:0000259" key="14">
    <source>
        <dbReference type="Pfam" id="PF00732"/>
    </source>
</evidence>
<dbReference type="EMBL" id="KV426247">
    <property type="protein sequence ID" value="KZV83963.1"/>
    <property type="molecule type" value="Genomic_DNA"/>
</dbReference>
<keyword evidence="9" id="KW-0560">Oxidoreductase</keyword>
<evidence type="ECO:0000256" key="3">
    <source>
        <dbReference type="ARBA" id="ARBA00010790"/>
    </source>
</evidence>
<feature type="compositionally biased region" description="Polar residues" evidence="13">
    <location>
        <begin position="574"/>
        <end position="583"/>
    </location>
</feature>
<evidence type="ECO:0000256" key="5">
    <source>
        <dbReference type="ARBA" id="ARBA00013082"/>
    </source>
</evidence>
<dbReference type="Gene3D" id="3.50.50.60">
    <property type="entry name" value="FAD/NAD(P)-binding domain"/>
    <property type="match status" value="2"/>
</dbReference>
<protein>
    <recommendedName>
        <fullName evidence="6">Pyranose 2-oxidase</fullName>
        <ecNumber evidence="5">1.1.3.10</ecNumber>
    </recommendedName>
    <alternativeName>
        <fullName evidence="11">FAD-oxidoreductase</fullName>
    </alternativeName>
    <alternativeName>
        <fullName evidence="10">Glucose 2-oxidase</fullName>
    </alternativeName>
    <alternativeName>
        <fullName evidence="12">Pyranose:oxygen 2-oxidoreductase</fullName>
    </alternativeName>
</protein>
<evidence type="ECO:0000256" key="1">
    <source>
        <dbReference type="ARBA" id="ARBA00000827"/>
    </source>
</evidence>
<dbReference type="AlphaFoldDB" id="A0A165D7S9"/>
<dbReference type="Proteomes" id="UP000077266">
    <property type="component" value="Unassembled WGS sequence"/>
</dbReference>
<dbReference type="PANTHER" id="PTHR42784">
    <property type="entry name" value="PYRANOSE 2-OXIDASE"/>
    <property type="match status" value="1"/>
</dbReference>
<sequence length="638" mass="71104">MSDIKFHPVHEDIDGKPFDVFIAGSGPIGATYARLLVDRGYSVCMAEVGDVHDGLHPGAHQKNEIRYQKDIDSFVRVIQRPSSQFGEASITHGRNPMQKIFNNLGAAAITRCVGGMSTHWTCATPEFLKGVERPKIFPNDEVADDTEWKKLYEAARRLIGTSEHEFDRSIRHNTVLDALKNDPRFKDRGVEPIPLACHRINNGPYVHWHSAENIFGKDFFVKDPAPGKGVFRLLCNTLCTKLYESSGEIQLVEVRDLIKAMQGEKDIDFGIKAKVYVIAAGAIATPQILANSGFGGRRSQENDKNVLIPNLGKRIVEHPMAFCQIVLRQELASTRDLLREDTTLTTPQVDNVTSQEHPKWWRDAVAAHVEKFPHDPIKIPVQDPEPQVAIPVSKDFPWRAQIHRDAFSYGEASPLVDPRLVVDLRFFGMQKGVLENRIIFEDSFWDAYEMPQATFEYTPTPEFAKQATDMMNDMTNAAHVLGGYLPGSNPQFMTPGLSLHLGGSMRLGHKEEKSESVADYNSLVWDTKNLYVAGNGTIPTTFGANPTLTSMCFAIRSAYSINEYLKSSGTAAATESYSPSTSVPEKYKTPQKVGAQRVDVADSTIKPTPDEWLAWANVDDNRHKNLQGASTAVFVPYE</sequence>
<reference evidence="16 17" key="1">
    <citation type="journal article" date="2016" name="Mol. Biol. Evol.">
        <title>Comparative Genomics of Early-Diverging Mushroom-Forming Fungi Provides Insights into the Origins of Lignocellulose Decay Capabilities.</title>
        <authorList>
            <person name="Nagy L.G."/>
            <person name="Riley R."/>
            <person name="Tritt A."/>
            <person name="Adam C."/>
            <person name="Daum C."/>
            <person name="Floudas D."/>
            <person name="Sun H."/>
            <person name="Yadav J.S."/>
            <person name="Pangilinan J."/>
            <person name="Larsson K.H."/>
            <person name="Matsuura K."/>
            <person name="Barry K."/>
            <person name="Labutti K."/>
            <person name="Kuo R."/>
            <person name="Ohm R.A."/>
            <person name="Bhattacharya S.S."/>
            <person name="Shirouzu T."/>
            <person name="Yoshinaga Y."/>
            <person name="Martin F.M."/>
            <person name="Grigoriev I.V."/>
            <person name="Hibbett D.S."/>
        </authorList>
    </citation>
    <scope>NUCLEOTIDE SEQUENCE [LARGE SCALE GENOMIC DNA]</scope>
    <source>
        <strain evidence="16 17">HHB12029</strain>
    </source>
</reference>
<feature type="region of interest" description="Disordered" evidence="13">
    <location>
        <begin position="574"/>
        <end position="595"/>
    </location>
</feature>
<comment type="catalytic activity">
    <reaction evidence="1">
        <text>D-glucose + O2 = 2-dehydro-D-glucose + H2O2</text>
        <dbReference type="Rhea" id="RHEA:10552"/>
        <dbReference type="ChEBI" id="CHEBI:4167"/>
        <dbReference type="ChEBI" id="CHEBI:15379"/>
        <dbReference type="ChEBI" id="CHEBI:16240"/>
        <dbReference type="ChEBI" id="CHEBI:16609"/>
        <dbReference type="EC" id="1.1.3.10"/>
    </reaction>
</comment>
<evidence type="ECO:0000313" key="17">
    <source>
        <dbReference type="Proteomes" id="UP000077266"/>
    </source>
</evidence>
<dbReference type="OrthoDB" id="269227at2759"/>
<evidence type="ECO:0000256" key="11">
    <source>
        <dbReference type="ARBA" id="ARBA00031159"/>
    </source>
</evidence>
<feature type="domain" description="Glucose-methanol-choline oxidoreductase C-terminal" evidence="15">
    <location>
        <begin position="446"/>
        <end position="554"/>
    </location>
</feature>
<organism evidence="16 17">
    <name type="scientific">Exidia glandulosa HHB12029</name>
    <dbReference type="NCBI Taxonomy" id="1314781"/>
    <lineage>
        <taxon>Eukaryota</taxon>
        <taxon>Fungi</taxon>
        <taxon>Dikarya</taxon>
        <taxon>Basidiomycota</taxon>
        <taxon>Agaricomycotina</taxon>
        <taxon>Agaricomycetes</taxon>
        <taxon>Auriculariales</taxon>
        <taxon>Exidiaceae</taxon>
        <taxon>Exidia</taxon>
    </lineage>
</organism>
<accession>A0A165D7S9</accession>
<evidence type="ECO:0000256" key="7">
    <source>
        <dbReference type="ARBA" id="ARBA00022630"/>
    </source>
</evidence>
<evidence type="ECO:0000256" key="2">
    <source>
        <dbReference type="ARBA" id="ARBA00001974"/>
    </source>
</evidence>